<dbReference type="OrthoDB" id="3242865at2"/>
<feature type="signal peptide" evidence="1">
    <location>
        <begin position="1"/>
        <end position="19"/>
    </location>
</feature>
<dbReference type="RefSeq" id="WP_033673778.1">
    <property type="nucleotide sequence ID" value="NZ_JOTM01000003.1"/>
</dbReference>
<keyword evidence="3" id="KW-1185">Reference proteome</keyword>
<accession>A0A073KRH9</accession>
<protein>
    <recommendedName>
        <fullName evidence="4">YycO</fullName>
    </recommendedName>
</protein>
<dbReference type="Proteomes" id="UP000027778">
    <property type="component" value="Unassembled WGS sequence"/>
</dbReference>
<comment type="caution">
    <text evidence="2">The sequence shown here is derived from an EMBL/GenBank/DDBJ whole genome shotgun (WGS) entry which is preliminary data.</text>
</comment>
<keyword evidence="1" id="KW-0732">Signal</keyword>
<organism evidence="2 3">
    <name type="scientific">Bacillus gaemokensis</name>
    <dbReference type="NCBI Taxonomy" id="574375"/>
    <lineage>
        <taxon>Bacteria</taxon>
        <taxon>Bacillati</taxon>
        <taxon>Bacillota</taxon>
        <taxon>Bacilli</taxon>
        <taxon>Bacillales</taxon>
        <taxon>Bacillaceae</taxon>
        <taxon>Bacillus</taxon>
        <taxon>Bacillus cereus group</taxon>
    </lineage>
</organism>
<dbReference type="Gene3D" id="3.90.1720.10">
    <property type="entry name" value="endopeptidase domain like (from Nostoc punctiforme)"/>
    <property type="match status" value="1"/>
</dbReference>
<evidence type="ECO:0008006" key="4">
    <source>
        <dbReference type="Google" id="ProtNLM"/>
    </source>
</evidence>
<sequence>MKKLHAFVLTMGLMTSAVVVPTATFAGSDDLPYLNEIKKMQPDLSTSELISSINELAKNTGDTKDAIAQQIYKELKADEAQGKKEASKKVNTLGAGGGTVSVGNSNMGDFFYTSSYTAYLNHGHVGMYYNSNTIVESVPGDGVRTLSTTARKVDKGDAVVKSVNTSWQNKNDAVWWAKDRVGKDSYSYNFATNRSTSHYGDKNCSKLIWSAYQLNGGLDLDKDGGLGVYPRDVRDAKETSVIRNI</sequence>
<evidence type="ECO:0000256" key="1">
    <source>
        <dbReference type="SAM" id="SignalP"/>
    </source>
</evidence>
<dbReference type="EMBL" id="JOTM01000003">
    <property type="protein sequence ID" value="KEK24988.1"/>
    <property type="molecule type" value="Genomic_DNA"/>
</dbReference>
<dbReference type="SUPFAM" id="SSF54001">
    <property type="entry name" value="Cysteine proteinases"/>
    <property type="match status" value="1"/>
</dbReference>
<name>A0A073KRH9_9BACI</name>
<dbReference type="eggNOG" id="COG3863">
    <property type="taxonomic scope" value="Bacteria"/>
</dbReference>
<dbReference type="InterPro" id="IPR038765">
    <property type="entry name" value="Papain-like_cys_pep_sf"/>
</dbReference>
<dbReference type="AlphaFoldDB" id="A0A073KRH9"/>
<gene>
    <name evidence="2" type="ORF">BAGA_17945</name>
</gene>
<feature type="chain" id="PRO_5038345841" description="YycO" evidence="1">
    <location>
        <begin position="20"/>
        <end position="245"/>
    </location>
</feature>
<evidence type="ECO:0000313" key="2">
    <source>
        <dbReference type="EMBL" id="KEK24988.1"/>
    </source>
</evidence>
<evidence type="ECO:0000313" key="3">
    <source>
        <dbReference type="Proteomes" id="UP000027778"/>
    </source>
</evidence>
<proteinExistence type="predicted"/>
<reference evidence="2 3" key="1">
    <citation type="submission" date="2014-06" db="EMBL/GenBank/DDBJ databases">
        <title>Draft genome sequence of Bacillus gaemokensis JCM 15801 (MCCC 1A00707).</title>
        <authorList>
            <person name="Lai Q."/>
            <person name="Liu Y."/>
            <person name="Shao Z."/>
        </authorList>
    </citation>
    <scope>NUCLEOTIDE SEQUENCE [LARGE SCALE GENOMIC DNA]</scope>
    <source>
        <strain evidence="2 3">JCM 15801</strain>
    </source>
</reference>